<dbReference type="RefSeq" id="XP_040667881.1">
    <property type="nucleotide sequence ID" value="XM_040815822.1"/>
</dbReference>
<dbReference type="CDD" id="cd00067">
    <property type="entry name" value="GAL4"/>
    <property type="match status" value="1"/>
</dbReference>
<evidence type="ECO:0000256" key="4">
    <source>
        <dbReference type="ARBA" id="ARBA00023125"/>
    </source>
</evidence>
<sequence length="736" mass="82062">MQSPGAQHGFTLPSTPNSGDGWPRRSSRMRVTRACDRCKKRKVRCNGQQPCDVCLLAAATCSYNTSYTRGRRPAIRVTRVGPSPKLAANPPTHVDSQPPASVLNNNTNSNDINDPVAVDEPLSLASRQDESMPLTDPVSRASPQPTQIDLQGHYVGPSSGISFLSRVQSRFGQSVSFPRGLSVFNFGDAPLLHQDTRLNAGGIMSTYSDPTFALLLNREDTASLLRRYFDFAVPVDRFLHRTTIEQWYEEFYETKGLMHDRNAAPTQTAVLFMIFAIAQEHSTHSSSATEAETSVRYFEAANHQLSKEQGTVRLASIQVRLCQCLWFLSQSRINDCWSLFGTIARLIFALGLHRNRHAYSSSMTQVEIQCRRSTFWSAYSLDNYLSMALGRPHTFNDKDIDQELPSCVDDHEIDGNISRSVSPCGHGLSTMFGPISYARLCRILSGVLSDVYSIQPMTMTERIDHTTKYMKQLKTWRMEMASFLDQGNSNTAPLVLIFQRQKNVLNLAYWHTVILTNRPLLLSNFSRLTNSTRSGQPGEGERRDRINESVSECLHAALEIVGIVDMMTKAKQLLRAFWFTPYFAFSASVILYVYTIQHSKEPEEVYRPYLAAAERCQQQIMKVAGEGSLTSRYCVVLEELRAEAVRQIAPAAAAPEERPAQQPYSTMDARAEEVEPFSSNMGGLPAGFSITSPGLAAMGQLDDLHVSPGDSLGDLTGWGQFDSMVVSGFNSVYHFN</sequence>
<feature type="region of interest" description="Disordered" evidence="7">
    <location>
        <begin position="74"/>
        <end position="116"/>
    </location>
</feature>
<keyword evidence="6" id="KW-0539">Nucleus</keyword>
<protein>
    <recommendedName>
        <fullName evidence="8">Zn(2)-C6 fungal-type domain-containing protein</fullName>
    </recommendedName>
</protein>
<evidence type="ECO:0000256" key="1">
    <source>
        <dbReference type="ARBA" id="ARBA00004123"/>
    </source>
</evidence>
<evidence type="ECO:0000256" key="3">
    <source>
        <dbReference type="ARBA" id="ARBA00023015"/>
    </source>
</evidence>
<evidence type="ECO:0000256" key="5">
    <source>
        <dbReference type="ARBA" id="ARBA00023163"/>
    </source>
</evidence>
<dbReference type="InterPro" id="IPR036864">
    <property type="entry name" value="Zn2-C6_fun-type_DNA-bd_sf"/>
</dbReference>
<dbReference type="GO" id="GO:0005634">
    <property type="term" value="C:nucleus"/>
    <property type="evidence" value="ECO:0007669"/>
    <property type="project" value="UniProtKB-SubCell"/>
</dbReference>
<dbReference type="OrthoDB" id="2579025at2759"/>
<dbReference type="SMART" id="SM00906">
    <property type="entry name" value="Fungal_trans"/>
    <property type="match status" value="1"/>
</dbReference>
<accession>A0A1L9PKR5</accession>
<dbReference type="STRING" id="1036611.A0A1L9PKR5"/>
<dbReference type="InterPro" id="IPR051711">
    <property type="entry name" value="Stress_Response_Reg"/>
</dbReference>
<dbReference type="PANTHER" id="PTHR47540">
    <property type="entry name" value="THIAMINE REPRESSIBLE GENES REGULATORY PROTEIN THI5"/>
    <property type="match status" value="1"/>
</dbReference>
<dbReference type="VEuPathDB" id="FungiDB:ASPVEDRAFT_656164"/>
<name>A0A1L9PKR5_ASPVE</name>
<reference evidence="10" key="1">
    <citation type="journal article" date="2017" name="Genome Biol.">
        <title>Comparative genomics reveals high biological diversity and specific adaptations in the industrially and medically important fungal genus Aspergillus.</title>
        <authorList>
            <person name="de Vries R.P."/>
            <person name="Riley R."/>
            <person name="Wiebenga A."/>
            <person name="Aguilar-Osorio G."/>
            <person name="Amillis S."/>
            <person name="Uchima C.A."/>
            <person name="Anderluh G."/>
            <person name="Asadollahi M."/>
            <person name="Askin M."/>
            <person name="Barry K."/>
            <person name="Battaglia E."/>
            <person name="Bayram O."/>
            <person name="Benocci T."/>
            <person name="Braus-Stromeyer S.A."/>
            <person name="Caldana C."/>
            <person name="Canovas D."/>
            <person name="Cerqueira G.C."/>
            <person name="Chen F."/>
            <person name="Chen W."/>
            <person name="Choi C."/>
            <person name="Clum A."/>
            <person name="Dos Santos R.A."/>
            <person name="Damasio A.R."/>
            <person name="Diallinas G."/>
            <person name="Emri T."/>
            <person name="Fekete E."/>
            <person name="Flipphi M."/>
            <person name="Freyberg S."/>
            <person name="Gallo A."/>
            <person name="Gournas C."/>
            <person name="Habgood R."/>
            <person name="Hainaut M."/>
            <person name="Harispe M.L."/>
            <person name="Henrissat B."/>
            <person name="Hilden K.S."/>
            <person name="Hope R."/>
            <person name="Hossain A."/>
            <person name="Karabika E."/>
            <person name="Karaffa L."/>
            <person name="Karanyi Z."/>
            <person name="Krasevec N."/>
            <person name="Kuo A."/>
            <person name="Kusch H."/>
            <person name="LaButti K."/>
            <person name="Lagendijk E.L."/>
            <person name="Lapidus A."/>
            <person name="Levasseur A."/>
            <person name="Lindquist E."/>
            <person name="Lipzen A."/>
            <person name="Logrieco A.F."/>
            <person name="MacCabe A."/>
            <person name="Maekelae M.R."/>
            <person name="Malavazi I."/>
            <person name="Melin P."/>
            <person name="Meyer V."/>
            <person name="Mielnichuk N."/>
            <person name="Miskei M."/>
            <person name="Molnar A.P."/>
            <person name="Mule G."/>
            <person name="Ngan C.Y."/>
            <person name="Orejas M."/>
            <person name="Orosz E."/>
            <person name="Ouedraogo J.P."/>
            <person name="Overkamp K.M."/>
            <person name="Park H.-S."/>
            <person name="Perrone G."/>
            <person name="Piumi F."/>
            <person name="Punt P.J."/>
            <person name="Ram A.F."/>
            <person name="Ramon A."/>
            <person name="Rauscher S."/>
            <person name="Record E."/>
            <person name="Riano-Pachon D.M."/>
            <person name="Robert V."/>
            <person name="Roehrig J."/>
            <person name="Ruller R."/>
            <person name="Salamov A."/>
            <person name="Salih N.S."/>
            <person name="Samson R.A."/>
            <person name="Sandor E."/>
            <person name="Sanguinetti M."/>
            <person name="Schuetze T."/>
            <person name="Sepcic K."/>
            <person name="Shelest E."/>
            <person name="Sherlock G."/>
            <person name="Sophianopoulou V."/>
            <person name="Squina F.M."/>
            <person name="Sun H."/>
            <person name="Susca A."/>
            <person name="Todd R.B."/>
            <person name="Tsang A."/>
            <person name="Unkles S.E."/>
            <person name="van de Wiele N."/>
            <person name="van Rossen-Uffink D."/>
            <person name="Oliveira J.V."/>
            <person name="Vesth T.C."/>
            <person name="Visser J."/>
            <person name="Yu J.-H."/>
            <person name="Zhou M."/>
            <person name="Andersen M.R."/>
            <person name="Archer D.B."/>
            <person name="Baker S.E."/>
            <person name="Benoit I."/>
            <person name="Brakhage A.A."/>
            <person name="Braus G.H."/>
            <person name="Fischer R."/>
            <person name="Frisvad J.C."/>
            <person name="Goldman G.H."/>
            <person name="Houbraken J."/>
            <person name="Oakley B."/>
            <person name="Pocsi I."/>
            <person name="Scazzocchio C."/>
            <person name="Seiboth B."/>
            <person name="vanKuyk P.A."/>
            <person name="Wortman J."/>
            <person name="Dyer P.S."/>
            <person name="Grigoriev I.V."/>
        </authorList>
    </citation>
    <scope>NUCLEOTIDE SEQUENCE [LARGE SCALE GENOMIC DNA]</scope>
    <source>
        <strain evidence="10">CBS 583.65</strain>
    </source>
</reference>
<dbReference type="GO" id="GO:0006351">
    <property type="term" value="P:DNA-templated transcription"/>
    <property type="evidence" value="ECO:0007669"/>
    <property type="project" value="InterPro"/>
</dbReference>
<dbReference type="PANTHER" id="PTHR47540:SF3">
    <property type="entry name" value="ZN(II)2CYS6 TRANSCRIPTION FACTOR (EUROFUNG)"/>
    <property type="match status" value="1"/>
</dbReference>
<evidence type="ECO:0000259" key="8">
    <source>
        <dbReference type="PROSITE" id="PS50048"/>
    </source>
</evidence>
<dbReference type="Gene3D" id="4.10.240.10">
    <property type="entry name" value="Zn(2)-C6 fungal-type DNA-binding domain"/>
    <property type="match status" value="1"/>
</dbReference>
<dbReference type="SUPFAM" id="SSF57701">
    <property type="entry name" value="Zn2/Cys6 DNA-binding domain"/>
    <property type="match status" value="1"/>
</dbReference>
<evidence type="ECO:0000313" key="9">
    <source>
        <dbReference type="EMBL" id="OJJ02119.1"/>
    </source>
</evidence>
<keyword evidence="5" id="KW-0804">Transcription</keyword>
<dbReference type="GO" id="GO:0008270">
    <property type="term" value="F:zinc ion binding"/>
    <property type="evidence" value="ECO:0007669"/>
    <property type="project" value="InterPro"/>
</dbReference>
<keyword evidence="10" id="KW-1185">Reference proteome</keyword>
<dbReference type="GO" id="GO:0043565">
    <property type="term" value="F:sequence-specific DNA binding"/>
    <property type="evidence" value="ECO:0007669"/>
    <property type="project" value="TreeGrafter"/>
</dbReference>
<feature type="domain" description="Zn(2)-C6 fungal-type" evidence="8">
    <location>
        <begin position="34"/>
        <end position="63"/>
    </location>
</feature>
<gene>
    <name evidence="9" type="ORF">ASPVEDRAFT_656164</name>
</gene>
<evidence type="ECO:0000256" key="6">
    <source>
        <dbReference type="ARBA" id="ARBA00023242"/>
    </source>
</evidence>
<feature type="region of interest" description="Disordered" evidence="7">
    <location>
        <begin position="1"/>
        <end position="29"/>
    </location>
</feature>
<organism evidence="9 10">
    <name type="scientific">Aspergillus versicolor CBS 583.65</name>
    <dbReference type="NCBI Taxonomy" id="1036611"/>
    <lineage>
        <taxon>Eukaryota</taxon>
        <taxon>Fungi</taxon>
        <taxon>Dikarya</taxon>
        <taxon>Ascomycota</taxon>
        <taxon>Pezizomycotina</taxon>
        <taxon>Eurotiomycetes</taxon>
        <taxon>Eurotiomycetidae</taxon>
        <taxon>Eurotiales</taxon>
        <taxon>Aspergillaceae</taxon>
        <taxon>Aspergillus</taxon>
        <taxon>Aspergillus subgen. Nidulantes</taxon>
    </lineage>
</organism>
<dbReference type="GO" id="GO:0045944">
    <property type="term" value="P:positive regulation of transcription by RNA polymerase II"/>
    <property type="evidence" value="ECO:0007669"/>
    <property type="project" value="TreeGrafter"/>
</dbReference>
<dbReference type="InterPro" id="IPR001138">
    <property type="entry name" value="Zn2Cys6_DnaBD"/>
</dbReference>
<proteinExistence type="predicted"/>
<dbReference type="PROSITE" id="PS50048">
    <property type="entry name" value="ZN2_CY6_FUNGAL_2"/>
    <property type="match status" value="1"/>
</dbReference>
<keyword evidence="3" id="KW-0805">Transcription regulation</keyword>
<feature type="compositionally biased region" description="Polar residues" evidence="7">
    <location>
        <begin position="94"/>
        <end position="103"/>
    </location>
</feature>
<evidence type="ECO:0000313" key="10">
    <source>
        <dbReference type="Proteomes" id="UP000184073"/>
    </source>
</evidence>
<dbReference type="AlphaFoldDB" id="A0A1L9PKR5"/>
<evidence type="ECO:0000256" key="7">
    <source>
        <dbReference type="SAM" id="MobiDB-lite"/>
    </source>
</evidence>
<dbReference type="GeneID" id="63731333"/>
<dbReference type="EMBL" id="KV878129">
    <property type="protein sequence ID" value="OJJ02119.1"/>
    <property type="molecule type" value="Genomic_DNA"/>
</dbReference>
<evidence type="ECO:0000256" key="2">
    <source>
        <dbReference type="ARBA" id="ARBA00022723"/>
    </source>
</evidence>
<dbReference type="GO" id="GO:0000981">
    <property type="term" value="F:DNA-binding transcription factor activity, RNA polymerase II-specific"/>
    <property type="evidence" value="ECO:0007669"/>
    <property type="project" value="InterPro"/>
</dbReference>
<keyword evidence="2" id="KW-0479">Metal-binding</keyword>
<keyword evidence="4" id="KW-0238">DNA-binding</keyword>
<dbReference type="CDD" id="cd12148">
    <property type="entry name" value="fungal_TF_MHR"/>
    <property type="match status" value="1"/>
</dbReference>
<dbReference type="PROSITE" id="PS00463">
    <property type="entry name" value="ZN2_CY6_FUNGAL_1"/>
    <property type="match status" value="1"/>
</dbReference>
<dbReference type="Proteomes" id="UP000184073">
    <property type="component" value="Unassembled WGS sequence"/>
</dbReference>
<dbReference type="InterPro" id="IPR007219">
    <property type="entry name" value="XnlR_reg_dom"/>
</dbReference>
<dbReference type="SMART" id="SM00066">
    <property type="entry name" value="GAL4"/>
    <property type="match status" value="1"/>
</dbReference>
<feature type="compositionally biased region" description="Low complexity" evidence="7">
    <location>
        <begin position="104"/>
        <end position="113"/>
    </location>
</feature>
<dbReference type="Pfam" id="PF00172">
    <property type="entry name" value="Zn_clus"/>
    <property type="match status" value="1"/>
</dbReference>
<dbReference type="Pfam" id="PF04082">
    <property type="entry name" value="Fungal_trans"/>
    <property type="match status" value="1"/>
</dbReference>
<comment type="subcellular location">
    <subcellularLocation>
        <location evidence="1">Nucleus</location>
    </subcellularLocation>
</comment>